<protein>
    <submittedName>
        <fullName evidence="2">Uncharacterized protein</fullName>
    </submittedName>
</protein>
<reference evidence="2" key="1">
    <citation type="submission" date="2022-05" db="EMBL/GenBank/DDBJ databases">
        <title>The Musa troglodytarum L. genome provides insights into the mechanism of non-climacteric behaviour and enrichment of carotenoids.</title>
        <authorList>
            <person name="Wang J."/>
        </authorList>
    </citation>
    <scope>NUCLEOTIDE SEQUENCE</scope>
    <source>
        <tissue evidence="2">Leaf</tissue>
    </source>
</reference>
<accession>A0A9E7E9W4</accession>
<gene>
    <name evidence="2" type="ORF">MUK42_35112</name>
</gene>
<evidence type="ECO:0000313" key="3">
    <source>
        <dbReference type="Proteomes" id="UP001055439"/>
    </source>
</evidence>
<name>A0A9E7E9W4_9LILI</name>
<evidence type="ECO:0000313" key="2">
    <source>
        <dbReference type="EMBL" id="URD73026.1"/>
    </source>
</evidence>
<dbReference type="AlphaFoldDB" id="A0A9E7E9W4"/>
<proteinExistence type="predicted"/>
<evidence type="ECO:0000256" key="1">
    <source>
        <dbReference type="SAM" id="MobiDB-lite"/>
    </source>
</evidence>
<keyword evidence="3" id="KW-1185">Reference proteome</keyword>
<organism evidence="2 3">
    <name type="scientific">Musa troglodytarum</name>
    <name type="common">fe'i banana</name>
    <dbReference type="NCBI Taxonomy" id="320322"/>
    <lineage>
        <taxon>Eukaryota</taxon>
        <taxon>Viridiplantae</taxon>
        <taxon>Streptophyta</taxon>
        <taxon>Embryophyta</taxon>
        <taxon>Tracheophyta</taxon>
        <taxon>Spermatophyta</taxon>
        <taxon>Magnoliopsida</taxon>
        <taxon>Liliopsida</taxon>
        <taxon>Zingiberales</taxon>
        <taxon>Musaceae</taxon>
        <taxon>Musa</taxon>
    </lineage>
</organism>
<sequence length="46" mass="5272">MKSTPAGCSFYCYWMFGLMTSSRFSSSPKQPRPPLAKRTKNCYSKN</sequence>
<dbReference type="Proteomes" id="UP001055439">
    <property type="component" value="Chromosome 1"/>
</dbReference>
<dbReference type="EMBL" id="CP097502">
    <property type="protein sequence ID" value="URD73026.1"/>
    <property type="molecule type" value="Genomic_DNA"/>
</dbReference>
<feature type="region of interest" description="Disordered" evidence="1">
    <location>
        <begin position="23"/>
        <end position="46"/>
    </location>
</feature>